<accession>A0A927RE04</accession>
<evidence type="ECO:0000259" key="2">
    <source>
        <dbReference type="Pfam" id="PF00496"/>
    </source>
</evidence>
<dbReference type="AlphaFoldDB" id="A0A927RE04"/>
<feature type="region of interest" description="Disordered" evidence="1">
    <location>
        <begin position="43"/>
        <end position="65"/>
    </location>
</feature>
<dbReference type="InterPro" id="IPR006311">
    <property type="entry name" value="TAT_signal"/>
</dbReference>
<dbReference type="InterPro" id="IPR000914">
    <property type="entry name" value="SBP_5_dom"/>
</dbReference>
<evidence type="ECO:0000313" key="4">
    <source>
        <dbReference type="Proteomes" id="UP000638648"/>
    </source>
</evidence>
<comment type="caution">
    <text evidence="3">The sequence shown here is derived from an EMBL/GenBank/DDBJ whole genome shotgun (WGS) entry which is preliminary data.</text>
</comment>
<dbReference type="PANTHER" id="PTHR30290:SF62">
    <property type="entry name" value="OLIGOPEPTIDE ABC TRANSPORTER, PERIPLASMIC OLIGOPEPTIDE-BINDING PROTEIN"/>
    <property type="match status" value="1"/>
</dbReference>
<dbReference type="EMBL" id="JADBEM010000001">
    <property type="protein sequence ID" value="MBE1608685.1"/>
    <property type="molecule type" value="Genomic_DNA"/>
</dbReference>
<proteinExistence type="predicted"/>
<dbReference type="PANTHER" id="PTHR30290">
    <property type="entry name" value="PERIPLASMIC BINDING COMPONENT OF ABC TRANSPORTER"/>
    <property type="match status" value="1"/>
</dbReference>
<gene>
    <name evidence="3" type="ORF">HEB94_005533</name>
</gene>
<evidence type="ECO:0000313" key="3">
    <source>
        <dbReference type="EMBL" id="MBE1608685.1"/>
    </source>
</evidence>
<sequence>MSATNSNRHGVISAATYPSRRLLLQGGATVLLAVSAAGCDLLSTSPTNRPTSTGSGSNGKQSPELVTQVRSGKLPKLADRLPVTPLVVKPVDRVGSYGGTWRTALEGAADTSWLDRSIGYEQLLRWSPDGTKPLPNVAEKVRTEQDGRSYVFTLRRGMRWSDGEPFRVDDVIFAFEDVLGNTELSPVFPSDLTVGGKPPTVTRLDDHTLRVSFAEPFGLLLQRLCTPSATVLTASPKHYLERFHKKYNTDVLTLAKEGKFSTWVELFGARSDQWVNPDLPTVHGWRLTSALGKGSRVSAERNPFYFKTDTKGNQLPYIDRVTYRVVNNTETTLLLAMNGELDMHTRSINTLINKPVLARNRGKGDYHFVDITTDIMNQVVIMLNLAHEDPMLRAVFQNKNFRIGLSYAINRAEISDAVFQRQGEPWQVAPAKESTFYHERLATQYTEHDLDKARRYLDDAGYDTTNSDGIRLRPDGKPISFAVEIATGTPYPFMTDVMTLVKGYWRQVGVDLRIKSEDRSLFEERTAANKHDAAVWPGGGGLDDAILHPYCYFPSEAGSWFAVPWATWFLSGGSDGEQPPAPARKQMDLYRQANASVDAGQRKDLFRQVLDVAAEQFWVIGTVKASQSYGIVKNNVHNIPKSIPEAFYFNTPALTNPSQYFIG</sequence>
<dbReference type="GO" id="GO:0015833">
    <property type="term" value="P:peptide transport"/>
    <property type="evidence" value="ECO:0007669"/>
    <property type="project" value="TreeGrafter"/>
</dbReference>
<feature type="domain" description="Solute-binding protein family 5" evidence="2">
    <location>
        <begin position="133"/>
        <end position="545"/>
    </location>
</feature>
<protein>
    <submittedName>
        <fullName evidence="3">Peptide/nickel transport system substrate-binding protein</fullName>
    </submittedName>
</protein>
<evidence type="ECO:0000256" key="1">
    <source>
        <dbReference type="SAM" id="MobiDB-lite"/>
    </source>
</evidence>
<dbReference type="SUPFAM" id="SSF53850">
    <property type="entry name" value="Periplasmic binding protein-like II"/>
    <property type="match status" value="1"/>
</dbReference>
<name>A0A927RE04_9ACTN</name>
<dbReference type="Pfam" id="PF00496">
    <property type="entry name" value="SBP_bac_5"/>
    <property type="match status" value="1"/>
</dbReference>
<keyword evidence="4" id="KW-1185">Reference proteome</keyword>
<dbReference type="PROSITE" id="PS51318">
    <property type="entry name" value="TAT"/>
    <property type="match status" value="1"/>
</dbReference>
<dbReference type="CDD" id="cd08500">
    <property type="entry name" value="PBP2_NikA_DppA_OppA_like_4"/>
    <property type="match status" value="1"/>
</dbReference>
<dbReference type="RefSeq" id="WP_192752408.1">
    <property type="nucleotide sequence ID" value="NZ_BAABJL010000155.1"/>
</dbReference>
<dbReference type="Gene3D" id="3.10.105.10">
    <property type="entry name" value="Dipeptide-binding Protein, Domain 3"/>
    <property type="match status" value="1"/>
</dbReference>
<dbReference type="InterPro" id="IPR039424">
    <property type="entry name" value="SBP_5"/>
</dbReference>
<dbReference type="Gene3D" id="3.40.190.10">
    <property type="entry name" value="Periplasmic binding protein-like II"/>
    <property type="match status" value="1"/>
</dbReference>
<dbReference type="GO" id="GO:1904680">
    <property type="term" value="F:peptide transmembrane transporter activity"/>
    <property type="evidence" value="ECO:0007669"/>
    <property type="project" value="TreeGrafter"/>
</dbReference>
<dbReference type="Proteomes" id="UP000638648">
    <property type="component" value="Unassembled WGS sequence"/>
</dbReference>
<reference evidence="3" key="1">
    <citation type="submission" date="2020-10" db="EMBL/GenBank/DDBJ databases">
        <title>Sequencing the genomes of 1000 actinobacteria strains.</title>
        <authorList>
            <person name="Klenk H.-P."/>
        </authorList>
    </citation>
    <scope>NUCLEOTIDE SEQUENCE</scope>
    <source>
        <strain evidence="3">DSM 45354</strain>
    </source>
</reference>
<organism evidence="3 4">
    <name type="scientific">Actinopolymorpha pittospori</name>
    <dbReference type="NCBI Taxonomy" id="648752"/>
    <lineage>
        <taxon>Bacteria</taxon>
        <taxon>Bacillati</taxon>
        <taxon>Actinomycetota</taxon>
        <taxon>Actinomycetes</taxon>
        <taxon>Propionibacteriales</taxon>
        <taxon>Actinopolymorphaceae</taxon>
        <taxon>Actinopolymorpha</taxon>
    </lineage>
</organism>